<proteinExistence type="inferred from homology"/>
<dbReference type="Proteomes" id="UP000194309">
    <property type="component" value="Chromosome"/>
</dbReference>
<dbReference type="PANTHER" id="PTHR36307:SF1">
    <property type="entry name" value="FLAGELLA BASAL BODY P-RING FORMATION PROTEIN FLGA"/>
    <property type="match status" value="1"/>
</dbReference>
<evidence type="ECO:0000313" key="4">
    <source>
        <dbReference type="Proteomes" id="UP000194309"/>
    </source>
</evidence>
<comment type="similarity">
    <text evidence="1">Belongs to the FlgA family.</text>
</comment>
<gene>
    <name evidence="3" type="primary">flgA</name>
    <name evidence="3" type="ORF">CIGN_0944</name>
</gene>
<dbReference type="Gene3D" id="2.30.30.760">
    <property type="match status" value="1"/>
</dbReference>
<keyword evidence="1" id="KW-1005">Bacterial flagellum biogenesis</keyword>
<keyword evidence="4" id="KW-1185">Reference proteome</keyword>
<comment type="function">
    <text evidence="1">Involved in the assembly process of the P-ring formation. It may associate with FlgF on the rod constituting a structure essential for the P-ring assembly or may act as a modulator protein for the P-ring assembly.</text>
</comment>
<keyword evidence="1" id="KW-0574">Periplasm</keyword>
<dbReference type="EMBL" id="CP018788">
    <property type="protein sequence ID" value="ARQ99228.1"/>
    <property type="molecule type" value="Genomic_DNA"/>
</dbReference>
<dbReference type="PANTHER" id="PTHR36307">
    <property type="entry name" value="FLAGELLA BASAL BODY P-RING FORMATION PROTEIN FLGA"/>
    <property type="match status" value="1"/>
</dbReference>
<name>A0A1X9SSQ8_9BACT</name>
<protein>
    <recommendedName>
        <fullName evidence="1">Flagella basal body P-ring formation protein FlgA</fullName>
    </recommendedName>
</protein>
<sequence>MVSFHFNSTKCGNSSGVEHNLAKVGVASSNLVSRSIFLLLIFYIPLFSSSLIDELHKAIYDEFPSAKINSINIDNHNELPVNFNELKLKNIILLGLRDDSGTFRAVYTTPNSTSKSIFYKFKIDFKLPVLVATKDIGRDHILNLSDYKQKFVSLKDYDKQAIINPSNHQLITKSKIKRGKILTNRQFKTLSDVKKGDKITAIIEDGSLKVEILVTALNDGNIGQIISVKNQNNQTLKAQVVGKNQVIIK</sequence>
<keyword evidence="3" id="KW-0966">Cell projection</keyword>
<dbReference type="Pfam" id="PF13144">
    <property type="entry name" value="ChapFlgA"/>
    <property type="match status" value="1"/>
</dbReference>
<dbReference type="NCBIfam" id="TIGR03170">
    <property type="entry name" value="flgA_cterm"/>
    <property type="match status" value="1"/>
</dbReference>
<evidence type="ECO:0000259" key="2">
    <source>
        <dbReference type="Pfam" id="PF13144"/>
    </source>
</evidence>
<dbReference type="KEGG" id="cdev:CIGN_0944"/>
<dbReference type="InterPro" id="IPR039246">
    <property type="entry name" value="Flagellar_FlgA"/>
</dbReference>
<dbReference type="STRING" id="1660064.CIGN_0944"/>
<dbReference type="GO" id="GO:0044780">
    <property type="term" value="P:bacterial-type flagellum assembly"/>
    <property type="evidence" value="ECO:0007669"/>
    <property type="project" value="InterPro"/>
</dbReference>
<keyword evidence="3" id="KW-0969">Cilium</keyword>
<evidence type="ECO:0000256" key="1">
    <source>
        <dbReference type="RuleBase" id="RU362063"/>
    </source>
</evidence>
<accession>A0A1X9SSQ8</accession>
<dbReference type="GO" id="GO:0042597">
    <property type="term" value="C:periplasmic space"/>
    <property type="evidence" value="ECO:0007669"/>
    <property type="project" value="UniProtKB-SubCell"/>
</dbReference>
<organism evidence="3 4">
    <name type="scientific">Campylobacter devanensis</name>
    <dbReference type="NCBI Taxonomy" id="3161138"/>
    <lineage>
        <taxon>Bacteria</taxon>
        <taxon>Pseudomonadati</taxon>
        <taxon>Campylobacterota</taxon>
        <taxon>Epsilonproteobacteria</taxon>
        <taxon>Campylobacterales</taxon>
        <taxon>Campylobacteraceae</taxon>
        <taxon>Campylobacter</taxon>
    </lineage>
</organism>
<keyword evidence="3" id="KW-0282">Flagellum</keyword>
<comment type="subcellular location">
    <subcellularLocation>
        <location evidence="1">Periplasm</location>
    </subcellularLocation>
</comment>
<dbReference type="InterPro" id="IPR017585">
    <property type="entry name" value="SAF_FlgA"/>
</dbReference>
<feature type="domain" description="Flagella basal body P-ring formation protein FlgA SAF" evidence="2">
    <location>
        <begin position="128"/>
        <end position="248"/>
    </location>
</feature>
<reference evidence="3 4" key="1">
    <citation type="journal article" date="2017" name="Genome Biol. Evol.">
        <title>Comparative Genomic Analysis Identifies a Campylobacter Clade Deficient in Selenium Metabolism.</title>
        <authorList>
            <person name="Miller W.G."/>
            <person name="Yee E."/>
            <person name="Lopes B.S."/>
            <person name="Chapman M.H."/>
            <person name="Huynh S."/>
            <person name="Bono J.L."/>
            <person name="Parker C.T."/>
            <person name="Strachan N.J.C."/>
            <person name="Forbes K.J."/>
        </authorList>
    </citation>
    <scope>NUCLEOTIDE SEQUENCE [LARGE SCALE GENOMIC DNA]</scope>
    <source>
        <strain evidence="3 4">NCTC 13003</strain>
    </source>
</reference>
<evidence type="ECO:0000313" key="3">
    <source>
        <dbReference type="EMBL" id="ARQ99228.1"/>
    </source>
</evidence>
<dbReference type="AlphaFoldDB" id="A0A1X9SSQ8"/>